<evidence type="ECO:0000313" key="2">
    <source>
        <dbReference type="EMBL" id="JAD85362.1"/>
    </source>
</evidence>
<protein>
    <submittedName>
        <fullName evidence="2">Uncharacterized protein</fullName>
    </submittedName>
</protein>
<name>A0A0A9DNK6_ARUDO</name>
<organism evidence="2">
    <name type="scientific">Arundo donax</name>
    <name type="common">Giant reed</name>
    <name type="synonym">Donax arundinaceus</name>
    <dbReference type="NCBI Taxonomy" id="35708"/>
    <lineage>
        <taxon>Eukaryota</taxon>
        <taxon>Viridiplantae</taxon>
        <taxon>Streptophyta</taxon>
        <taxon>Embryophyta</taxon>
        <taxon>Tracheophyta</taxon>
        <taxon>Spermatophyta</taxon>
        <taxon>Magnoliopsida</taxon>
        <taxon>Liliopsida</taxon>
        <taxon>Poales</taxon>
        <taxon>Poaceae</taxon>
        <taxon>PACMAD clade</taxon>
        <taxon>Arundinoideae</taxon>
        <taxon>Arundineae</taxon>
        <taxon>Arundo</taxon>
    </lineage>
</organism>
<proteinExistence type="predicted"/>
<feature type="region of interest" description="Disordered" evidence="1">
    <location>
        <begin position="75"/>
        <end position="111"/>
    </location>
</feature>
<sequence length="111" mass="11874">MGGEVGTSTTRRTRTRAAAREAQKAMWIMVREMGKGQPYILGSRMYLLYTITEKLRLIQMPTYAYDSITDLSTDGGAAGAGEGVDDDTSMAALPSPAAVSSPAPIRTRGLD</sequence>
<accession>A0A0A9DNK6</accession>
<feature type="compositionally biased region" description="Low complexity" evidence="1">
    <location>
        <begin position="89"/>
        <end position="104"/>
    </location>
</feature>
<evidence type="ECO:0000256" key="1">
    <source>
        <dbReference type="SAM" id="MobiDB-lite"/>
    </source>
</evidence>
<dbReference type="AlphaFoldDB" id="A0A0A9DNK6"/>
<reference evidence="2" key="1">
    <citation type="submission" date="2014-09" db="EMBL/GenBank/DDBJ databases">
        <authorList>
            <person name="Magalhaes I.L.F."/>
            <person name="Oliveira U."/>
            <person name="Santos F.R."/>
            <person name="Vidigal T.H.D.A."/>
            <person name="Brescovit A.D."/>
            <person name="Santos A.J."/>
        </authorList>
    </citation>
    <scope>NUCLEOTIDE SEQUENCE</scope>
    <source>
        <tissue evidence="2">Shoot tissue taken approximately 20 cm above the soil surface</tissue>
    </source>
</reference>
<reference evidence="2" key="2">
    <citation type="journal article" date="2015" name="Data Brief">
        <title>Shoot transcriptome of the giant reed, Arundo donax.</title>
        <authorList>
            <person name="Barrero R.A."/>
            <person name="Guerrero F.D."/>
            <person name="Moolhuijzen P."/>
            <person name="Goolsby J.A."/>
            <person name="Tidwell J."/>
            <person name="Bellgard S.E."/>
            <person name="Bellgard M.I."/>
        </authorList>
    </citation>
    <scope>NUCLEOTIDE SEQUENCE</scope>
    <source>
        <tissue evidence="2">Shoot tissue taken approximately 20 cm above the soil surface</tissue>
    </source>
</reference>
<dbReference type="EMBL" id="GBRH01212533">
    <property type="protein sequence ID" value="JAD85362.1"/>
    <property type="molecule type" value="Transcribed_RNA"/>
</dbReference>